<comment type="similarity">
    <text evidence="1">Belongs to the SOS response-associated peptidase family.</text>
</comment>
<dbReference type="GO" id="GO:0003697">
    <property type="term" value="F:single-stranded DNA binding"/>
    <property type="evidence" value="ECO:0007669"/>
    <property type="project" value="InterPro"/>
</dbReference>
<dbReference type="Gene3D" id="3.90.1680.10">
    <property type="entry name" value="SOS response associated peptidase-like"/>
    <property type="match status" value="1"/>
</dbReference>
<sequence>MCGRYALALRPQQVRAYLEDADMPVYDAPADDDDHAPRQSYNFAPGYYGLVYRADVPDHGAGPRQHKKGEGEIESTEEDATANAESTQHEAPSSSAAQKEIRYKLQSMKWGLIPFWTKRNPDYGSMMKTINCRDDSLIDNKGMWTSMKQKKRCVVVFQGFYEWLKKGKEKVPHFVKRKDGQLMCVAGLWDCVQYEGSDEKHYTYTIITTDSNKQLKFLHDRMPVILENGSEEIRTWLDPGRHTWSKELQSLLKPYDGELEVYAVSKEVGKVGNNSPTFIIPVASSENKSNIANFFAKGAAKIESKPPKSEPTEEKPVVQKEEEDVKNDVPSTPIKHEEGEDRKTIDHNGTEDNAPLPIPKEESKQGIKRELDDVPPTDEPPKKVSRTSASPSKTAGSAKSTRKTRSATSNNTASPSKAGGKDKGSQKITSFFGK</sequence>
<dbReference type="SUPFAM" id="SSF143081">
    <property type="entry name" value="BB1717-like"/>
    <property type="match status" value="1"/>
</dbReference>
<keyword evidence="5" id="KW-0190">Covalent protein-DNA linkage</keyword>
<keyword evidence="10" id="KW-1185">Reference proteome</keyword>
<feature type="region of interest" description="Disordered" evidence="8">
    <location>
        <begin position="58"/>
        <end position="98"/>
    </location>
</feature>
<dbReference type="OrthoDB" id="2111841at2759"/>
<keyword evidence="2" id="KW-0645">Protease</keyword>
<name>A0A8H8BWK9_9HELO</name>
<feature type="compositionally biased region" description="Polar residues" evidence="8">
    <location>
        <begin position="386"/>
        <end position="399"/>
    </location>
</feature>
<feature type="compositionally biased region" description="Basic and acidic residues" evidence="8">
    <location>
        <begin position="359"/>
        <end position="372"/>
    </location>
</feature>
<evidence type="ECO:0000256" key="3">
    <source>
        <dbReference type="ARBA" id="ARBA00022763"/>
    </source>
</evidence>
<evidence type="ECO:0000256" key="2">
    <source>
        <dbReference type="ARBA" id="ARBA00022670"/>
    </source>
</evidence>
<gene>
    <name evidence="9" type="ORF">IFR04_000399</name>
</gene>
<comment type="caution">
    <text evidence="9">The sequence shown here is derived from an EMBL/GenBank/DDBJ whole genome shotgun (WGS) entry which is preliminary data.</text>
</comment>
<evidence type="ECO:0000256" key="7">
    <source>
        <dbReference type="ARBA" id="ARBA00023239"/>
    </source>
</evidence>
<feature type="compositionally biased region" description="Basic and acidic residues" evidence="8">
    <location>
        <begin position="302"/>
        <end position="320"/>
    </location>
</feature>
<accession>A0A8H8BWK9</accession>
<dbReference type="EMBL" id="JAFJYH010000002">
    <property type="protein sequence ID" value="KAG4426517.1"/>
    <property type="molecule type" value="Genomic_DNA"/>
</dbReference>
<evidence type="ECO:0000256" key="4">
    <source>
        <dbReference type="ARBA" id="ARBA00022801"/>
    </source>
</evidence>
<proteinExistence type="inferred from homology"/>
<evidence type="ECO:0000313" key="10">
    <source>
        <dbReference type="Proteomes" id="UP000664132"/>
    </source>
</evidence>
<feature type="compositionally biased region" description="Polar residues" evidence="8">
    <location>
        <begin position="83"/>
        <end position="97"/>
    </location>
</feature>
<protein>
    <recommendedName>
        <fullName evidence="11">DUF159-domain-containing protein</fullName>
    </recommendedName>
</protein>
<dbReference type="PANTHER" id="PTHR13604:SF0">
    <property type="entry name" value="ABASIC SITE PROCESSING PROTEIN HMCES"/>
    <property type="match status" value="1"/>
</dbReference>
<dbReference type="PANTHER" id="PTHR13604">
    <property type="entry name" value="DC12-RELATED"/>
    <property type="match status" value="1"/>
</dbReference>
<dbReference type="Pfam" id="PF02586">
    <property type="entry name" value="SRAP"/>
    <property type="match status" value="1"/>
</dbReference>
<evidence type="ECO:0008006" key="11">
    <source>
        <dbReference type="Google" id="ProtNLM"/>
    </source>
</evidence>
<evidence type="ECO:0000256" key="1">
    <source>
        <dbReference type="ARBA" id="ARBA00008136"/>
    </source>
</evidence>
<dbReference type="GO" id="GO:0106300">
    <property type="term" value="P:protein-DNA covalent cross-linking repair"/>
    <property type="evidence" value="ECO:0007669"/>
    <property type="project" value="InterPro"/>
</dbReference>
<evidence type="ECO:0000313" key="9">
    <source>
        <dbReference type="EMBL" id="KAG4426517.1"/>
    </source>
</evidence>
<dbReference type="GO" id="GO:0008233">
    <property type="term" value="F:peptidase activity"/>
    <property type="evidence" value="ECO:0007669"/>
    <property type="project" value="UniProtKB-KW"/>
</dbReference>
<evidence type="ECO:0000256" key="8">
    <source>
        <dbReference type="SAM" id="MobiDB-lite"/>
    </source>
</evidence>
<feature type="region of interest" description="Disordered" evidence="8">
    <location>
        <begin position="302"/>
        <end position="434"/>
    </location>
</feature>
<keyword evidence="6" id="KW-0238">DNA-binding</keyword>
<dbReference type="InterPro" id="IPR036590">
    <property type="entry name" value="SRAP-like"/>
</dbReference>
<dbReference type="GO" id="GO:0006508">
    <property type="term" value="P:proteolysis"/>
    <property type="evidence" value="ECO:0007669"/>
    <property type="project" value="UniProtKB-KW"/>
</dbReference>
<dbReference type="AlphaFoldDB" id="A0A8H8BWK9"/>
<keyword evidence="7" id="KW-0456">Lyase</keyword>
<organism evidence="9 10">
    <name type="scientific">Cadophora malorum</name>
    <dbReference type="NCBI Taxonomy" id="108018"/>
    <lineage>
        <taxon>Eukaryota</taxon>
        <taxon>Fungi</taxon>
        <taxon>Dikarya</taxon>
        <taxon>Ascomycota</taxon>
        <taxon>Pezizomycotina</taxon>
        <taxon>Leotiomycetes</taxon>
        <taxon>Helotiales</taxon>
        <taxon>Ploettnerulaceae</taxon>
        <taxon>Cadophora</taxon>
    </lineage>
</organism>
<feature type="compositionally biased region" description="Basic and acidic residues" evidence="8">
    <location>
        <begin position="334"/>
        <end position="350"/>
    </location>
</feature>
<evidence type="ECO:0000256" key="5">
    <source>
        <dbReference type="ARBA" id="ARBA00023124"/>
    </source>
</evidence>
<dbReference type="InterPro" id="IPR003738">
    <property type="entry name" value="SRAP"/>
</dbReference>
<dbReference type="Proteomes" id="UP000664132">
    <property type="component" value="Unassembled WGS sequence"/>
</dbReference>
<evidence type="ECO:0000256" key="6">
    <source>
        <dbReference type="ARBA" id="ARBA00023125"/>
    </source>
</evidence>
<reference evidence="9" key="1">
    <citation type="submission" date="2021-02" db="EMBL/GenBank/DDBJ databases">
        <title>Genome sequence Cadophora malorum strain M34.</title>
        <authorList>
            <person name="Stefanovic E."/>
            <person name="Vu D."/>
            <person name="Scully C."/>
            <person name="Dijksterhuis J."/>
            <person name="Roader J."/>
            <person name="Houbraken J."/>
        </authorList>
    </citation>
    <scope>NUCLEOTIDE SEQUENCE</scope>
    <source>
        <strain evidence="9">M34</strain>
    </source>
</reference>
<feature type="compositionally biased region" description="Polar residues" evidence="8">
    <location>
        <begin position="406"/>
        <end position="415"/>
    </location>
</feature>
<keyword evidence="4" id="KW-0378">Hydrolase</keyword>
<dbReference type="GO" id="GO:0016829">
    <property type="term" value="F:lyase activity"/>
    <property type="evidence" value="ECO:0007669"/>
    <property type="project" value="UniProtKB-KW"/>
</dbReference>
<keyword evidence="3" id="KW-0227">DNA damage</keyword>